<dbReference type="AlphaFoldDB" id="A0A5Q2N6R0"/>
<dbReference type="Proteomes" id="UP000366051">
    <property type="component" value="Chromosome"/>
</dbReference>
<protein>
    <submittedName>
        <fullName evidence="2">GerMN domain-containing protein, putative</fullName>
    </submittedName>
</protein>
<organism evidence="2 3">
    <name type="scientific">Heliorestis convoluta</name>
    <dbReference type="NCBI Taxonomy" id="356322"/>
    <lineage>
        <taxon>Bacteria</taxon>
        <taxon>Bacillati</taxon>
        <taxon>Bacillota</taxon>
        <taxon>Clostridia</taxon>
        <taxon>Eubacteriales</taxon>
        <taxon>Heliobacteriaceae</taxon>
        <taxon>Heliorestis</taxon>
    </lineage>
</organism>
<accession>A0A5Q2N6R0</accession>
<keyword evidence="3" id="KW-1185">Reference proteome</keyword>
<dbReference type="Pfam" id="PF10646">
    <property type="entry name" value="Germane"/>
    <property type="match status" value="1"/>
</dbReference>
<dbReference type="InterPro" id="IPR019606">
    <property type="entry name" value="GerMN"/>
</dbReference>
<evidence type="ECO:0000313" key="3">
    <source>
        <dbReference type="Proteomes" id="UP000366051"/>
    </source>
</evidence>
<proteinExistence type="predicted"/>
<gene>
    <name evidence="2" type="ORF">FTV88_3250</name>
</gene>
<sequence length="276" mass="31466">MFQYKRLQRSIILLIFFLFITILFLSGCSNSRELVQEEAEKQNNIEKIVQLYFPDHDLNRLAREEYSFSGSKEEMVHQIFEQLKTGPRNDQLNTLIPEETRLLNVYVEEDRVTLDLSKDIYKVNIGSAGEALLVGSLVNSLTSGLNVTYLQILVEGQQVESIAGHVYIAEPLRYLNELTVRQGKIPHPSNLQELQSAVQEGHQVWRLDPIEVTRVDGIALGFLPDKDSFVLSEQSSSIGRAVVHVTHGEHKYLVYLVQPLRVGAEHIWVIDEVIVE</sequence>
<evidence type="ECO:0000259" key="1">
    <source>
        <dbReference type="SMART" id="SM00909"/>
    </source>
</evidence>
<reference evidence="3" key="1">
    <citation type="submission" date="2019-11" db="EMBL/GenBank/DDBJ databases">
        <title>Genome sequence of Heliorestis convoluta strain HH, an alkaliphilic and minimalistic phototrophic bacterium from a soda lake in Egypt.</title>
        <authorList>
            <person name="Dewey E.D."/>
            <person name="Stokes L.M."/>
            <person name="Burchell B.M."/>
            <person name="Shaffer K.N."/>
            <person name="Huntington A.M."/>
            <person name="Baker J.M."/>
            <person name="Nadendla S."/>
            <person name="Giglio M.G."/>
            <person name="Touchman J.W."/>
            <person name="Blankenship R.E."/>
            <person name="Madigan M.T."/>
            <person name="Sattley W.M."/>
        </authorList>
    </citation>
    <scope>NUCLEOTIDE SEQUENCE [LARGE SCALE GENOMIC DNA]</scope>
    <source>
        <strain evidence="3">HH</strain>
    </source>
</reference>
<dbReference type="RefSeq" id="WP_162008078.1">
    <property type="nucleotide sequence ID" value="NZ_CP045875.1"/>
</dbReference>
<dbReference type="PROSITE" id="PS51257">
    <property type="entry name" value="PROKAR_LIPOPROTEIN"/>
    <property type="match status" value="1"/>
</dbReference>
<evidence type="ECO:0000313" key="2">
    <source>
        <dbReference type="EMBL" id="QGG49316.1"/>
    </source>
</evidence>
<dbReference type="SMART" id="SM00909">
    <property type="entry name" value="Germane"/>
    <property type="match status" value="1"/>
</dbReference>
<name>A0A5Q2N6R0_9FIRM</name>
<feature type="domain" description="GerMN" evidence="1">
    <location>
        <begin position="76"/>
        <end position="163"/>
    </location>
</feature>
<dbReference type="EMBL" id="CP045875">
    <property type="protein sequence ID" value="QGG49316.1"/>
    <property type="molecule type" value="Genomic_DNA"/>
</dbReference>
<dbReference type="KEGG" id="hcv:FTV88_3250"/>